<feature type="region of interest" description="Disordered" evidence="1">
    <location>
        <begin position="803"/>
        <end position="858"/>
    </location>
</feature>
<reference evidence="2" key="1">
    <citation type="journal article" date="2012" name="PLoS Genet.">
        <title>Comparative analysis of the genomes of two field isolates of the rice blast fungus Magnaporthe oryzae.</title>
        <authorList>
            <person name="Xue M."/>
            <person name="Yang J."/>
            <person name="Li Z."/>
            <person name="Hu S."/>
            <person name="Yao N."/>
            <person name="Dean R.A."/>
            <person name="Zhao W."/>
            <person name="Shen M."/>
            <person name="Zhang H."/>
            <person name="Li C."/>
            <person name="Liu L."/>
            <person name="Cao L."/>
            <person name="Xu X."/>
            <person name="Xing Y."/>
            <person name="Hsiang T."/>
            <person name="Zhang Z."/>
            <person name="Xu J.R."/>
            <person name="Peng Y.L."/>
        </authorList>
    </citation>
    <scope>NUCLEOTIDE SEQUENCE</scope>
    <source>
        <strain evidence="2">Y34</strain>
    </source>
</reference>
<feature type="region of interest" description="Disordered" evidence="1">
    <location>
        <begin position="1068"/>
        <end position="1496"/>
    </location>
</feature>
<gene>
    <name evidence="2" type="ORF">OOU_Y34scaffold00325g19</name>
</gene>
<dbReference type="EMBL" id="JH794015">
    <property type="protein sequence ID" value="ELQ40889.1"/>
    <property type="molecule type" value="Genomic_DNA"/>
</dbReference>
<sequence>MLASFLSPAARGAAKKPNQDKQDKQDKQEKTKKSPPKQLDIGKKATPDRWRPMIGAGDSEFKQVWDMFDKIRHQGDNRMGLDDILEKYFTPHEASLFIPADRERSPGIAYIQRQASRRYHKLVKTERFAGLKQASSAEVLISKLTMLYFGLPVAPYTFVSFDDKVPGNEDDDGIVYDEVELVHPEHRPLKFLNKYTERSYGKDISRRPDPLYVMFYSGLSELQWAGHIPYEIPSFGQLLNMASTGGPVSTTKNPGLRGGAGSQAELRGGKLPRTPSEDGYTWRMYGYQGQIVIGERLVEFQSAVDRLLGFTVRGECMATLHHFNKKTGKPELSFDFKTGSKNERAAFEFIQKTPDPDEKKCAFFLTRPHEQAPEINNLFPGKDNKHIVKVRAAGKAQLNCAYIYLPHFDRDHIGANDYDSIFVAAARILFAPLNETENPPAILPSVVGFTFGGDHETPYKLSFGGLNISHFLVTALRKRAKEGNNRDLIMTRGPSLFDGEMGLFMPGLTYDDSPAKDSTAKGVETSAEWKLSAYNSISPDGEPAAQVLRNHMWTRFSPSELKDIHHVEIWTPGEAIMDPKVFPKSLMINVLHGADKVADTALNQLLKHVVEESRGDQVFFSAKPAYQSGHKVILLNKDGKWTRPEATGSYEHPQCFSLQGDMDVETFRQNVTRSIVSDFDNKYKDGAIYIQQSEKVWDKYDDMPADEQKFIRQGAKVAGLSKAAFMAQLRAMMEAGRNNYVVHPHTTEGQWEVIKRFIVSREIYVHMIPRWSVPESQPTELFRCFMPLNEEAQKEAAVHILGQGNGKANDPSDAQTSDSDDLMEISSTGPLNESGLDPNRAPGAQQYPKSQKPASGPEEILFGRSASQNTSQSIVQSNTQYNTQKRLAKTTAKGAALGGKVVPFGPPAIQGKWPLTDAERVKFLREQTYGNPISIYDGGRPHVPINAPPIETFLRGGAGLPSVSIAMMTLTEQRHLQEQYLQMRNLALERTMPCPYRSCGYSFSVDKLDDMRAHIEASHLWDSCNFCEERLYKYWGREKRLHHYNTKHSNMLSSTDAGASLALTLGEKQPAQHDKGKKAVSFEAPKNPTITVTKPTKAPATKPKPTRGPGATPKKLAVPGKVQRQTGQSLEPTTKTVISSGSKRKGTGAPKNKGDGESVDDGIVDDGYDEERDEEYEDEEDEESEEEYEEDDDEDYTEKPRTPKPGRNNASRTAGQDTTPTSSAKRKRAKTKQKTGEKDSKYRDSGDMDDGDDDLVVQSGTQQPGSSRGKKQKVSHHNPGPKDAEWIDSGNSDDNSDNSIPSEDDEPGRLGAAKRREDYRLRAENDPSWRPRKGSHANDDDDPELEASAVPEGEDSVLADIQGQPEAGSSAKKRSPLADPSYRLPKGALGEDDDPALIRSAVPEPGLPGILLETPGSKRKLPAAGARSAGAFPGGANIEIGLQDTTGKEAEPARKKARKTPAPKKTAASPKKTPAPAKAAPAAKTTANKTAAEDAATRQSALFSTSLFTIPAAKSPAAKSPAAKSPAAKSPAAKTPTARPKPTPAKRKPVAQGEPVRRSTRTVSKELQ</sequence>
<feature type="compositionally biased region" description="Basic residues" evidence="1">
    <location>
        <begin position="1224"/>
        <end position="1233"/>
    </location>
</feature>
<dbReference type="Proteomes" id="UP000011086">
    <property type="component" value="Unassembled WGS sequence"/>
</dbReference>
<dbReference type="PANTHER" id="PTHR35711">
    <property type="entry name" value="EXPRESSED PROTEIN"/>
    <property type="match status" value="1"/>
</dbReference>
<accession>A0AA97P2S4</accession>
<feature type="compositionally biased region" description="Polar residues" evidence="1">
    <location>
        <begin position="1208"/>
        <end position="1220"/>
    </location>
</feature>
<feature type="compositionally biased region" description="Low complexity" evidence="1">
    <location>
        <begin position="1287"/>
        <end position="1301"/>
    </location>
</feature>
<feature type="compositionally biased region" description="Basic and acidic residues" evidence="1">
    <location>
        <begin position="17"/>
        <end position="32"/>
    </location>
</feature>
<dbReference type="PANTHER" id="PTHR35711:SF1">
    <property type="entry name" value="ECTODERMAL, ISOFORM F"/>
    <property type="match status" value="1"/>
</dbReference>
<evidence type="ECO:0000313" key="2">
    <source>
        <dbReference type="EMBL" id="ELQ40889.1"/>
    </source>
</evidence>
<feature type="compositionally biased region" description="Basic and acidic residues" evidence="1">
    <location>
        <begin position="1314"/>
        <end position="1329"/>
    </location>
</feature>
<feature type="region of interest" description="Disordered" evidence="1">
    <location>
        <begin position="1513"/>
        <end position="1568"/>
    </location>
</feature>
<feature type="compositionally biased region" description="Basic and acidic residues" evidence="1">
    <location>
        <begin position="40"/>
        <end position="51"/>
    </location>
</feature>
<protein>
    <submittedName>
        <fullName evidence="2">Uncharacterized protein</fullName>
    </submittedName>
</protein>
<feature type="compositionally biased region" description="Basic and acidic residues" evidence="1">
    <location>
        <begin position="1234"/>
        <end position="1246"/>
    </location>
</feature>
<feature type="compositionally biased region" description="Acidic residues" evidence="1">
    <location>
        <begin position="1157"/>
        <end position="1196"/>
    </location>
</feature>
<feature type="compositionally biased region" description="Polar residues" evidence="1">
    <location>
        <begin position="1123"/>
        <end position="1141"/>
    </location>
</feature>
<feature type="compositionally biased region" description="Low complexity" evidence="1">
    <location>
        <begin position="1463"/>
        <end position="1490"/>
    </location>
</feature>
<feature type="compositionally biased region" description="Low complexity" evidence="1">
    <location>
        <begin position="1513"/>
        <end position="1540"/>
    </location>
</feature>
<feature type="compositionally biased region" description="Low complexity" evidence="1">
    <location>
        <begin position="1093"/>
        <end position="1103"/>
    </location>
</feature>
<proteinExistence type="predicted"/>
<feature type="region of interest" description="Disordered" evidence="1">
    <location>
        <begin position="250"/>
        <end position="273"/>
    </location>
</feature>
<evidence type="ECO:0000256" key="1">
    <source>
        <dbReference type="SAM" id="MobiDB-lite"/>
    </source>
</evidence>
<name>A0AA97P2S4_PYRO3</name>
<feature type="region of interest" description="Disordered" evidence="1">
    <location>
        <begin position="1"/>
        <end position="55"/>
    </location>
</feature>
<organism evidence="2">
    <name type="scientific">Pyricularia oryzae (strain Y34)</name>
    <name type="common">Rice blast fungus</name>
    <name type="synonym">Magnaporthe oryzae</name>
    <dbReference type="NCBI Taxonomy" id="1143189"/>
    <lineage>
        <taxon>Eukaryota</taxon>
        <taxon>Fungi</taxon>
        <taxon>Dikarya</taxon>
        <taxon>Ascomycota</taxon>
        <taxon>Pezizomycotina</taxon>
        <taxon>Sordariomycetes</taxon>
        <taxon>Sordariomycetidae</taxon>
        <taxon>Magnaporthales</taxon>
        <taxon>Pyriculariaceae</taxon>
        <taxon>Pyricularia</taxon>
    </lineage>
</organism>